<dbReference type="SMART" id="SM01361">
    <property type="entry name" value="A2M_recep"/>
    <property type="match status" value="1"/>
</dbReference>
<dbReference type="SMART" id="SM01359">
    <property type="entry name" value="A2M_N_2"/>
    <property type="match status" value="1"/>
</dbReference>
<dbReference type="CDD" id="cd02897">
    <property type="entry name" value="A2M_2"/>
    <property type="match status" value="1"/>
</dbReference>
<evidence type="ECO:0000256" key="1">
    <source>
        <dbReference type="ARBA" id="ARBA00022729"/>
    </source>
</evidence>
<accession>A0AAY5KG06</accession>
<keyword evidence="5" id="KW-0472">Membrane</keyword>
<feature type="domain" description="Alpha-2-macroglobulin bait region" evidence="7">
    <location>
        <begin position="234"/>
        <end position="382"/>
    </location>
</feature>
<reference evidence="10" key="3">
    <citation type="submission" date="2025-09" db="UniProtKB">
        <authorList>
            <consortium name="Ensembl"/>
        </authorList>
    </citation>
    <scope>IDENTIFICATION</scope>
</reference>
<dbReference type="Pfam" id="PF07677">
    <property type="entry name" value="A2M_recep"/>
    <property type="match status" value="1"/>
</dbReference>
<feature type="domain" description="Alpha-macroglobulin receptor-binding" evidence="9">
    <location>
        <begin position="977"/>
        <end position="1058"/>
    </location>
</feature>
<dbReference type="InterPro" id="IPR008930">
    <property type="entry name" value="Terpenoid_cyclase/PrenylTrfase"/>
</dbReference>
<dbReference type="Gene3D" id="2.60.40.690">
    <property type="entry name" value="Alpha-macroglobulin, receptor-binding domain"/>
    <property type="match status" value="1"/>
</dbReference>
<dbReference type="InterPro" id="IPR047565">
    <property type="entry name" value="Alpha-macroglob_thiol-ester_cl"/>
</dbReference>
<dbReference type="Pfam" id="PF07703">
    <property type="entry name" value="A2M_BRD"/>
    <property type="match status" value="1"/>
</dbReference>
<evidence type="ECO:0000256" key="2">
    <source>
        <dbReference type="ARBA" id="ARBA00022966"/>
    </source>
</evidence>
<dbReference type="Gene3D" id="2.60.120.1540">
    <property type="match status" value="1"/>
</dbReference>
<dbReference type="Pfam" id="PF01835">
    <property type="entry name" value="MG2"/>
    <property type="match status" value="1"/>
</dbReference>
<evidence type="ECO:0008006" key="12">
    <source>
        <dbReference type="Google" id="ProtNLM"/>
    </source>
</evidence>
<dbReference type="InterPro" id="IPR050473">
    <property type="entry name" value="A2M/Complement_sys"/>
</dbReference>
<dbReference type="InterPro" id="IPR013783">
    <property type="entry name" value="Ig-like_fold"/>
</dbReference>
<evidence type="ECO:0000259" key="8">
    <source>
        <dbReference type="SMART" id="SM01360"/>
    </source>
</evidence>
<dbReference type="InterPro" id="IPR011626">
    <property type="entry name" value="Alpha-macroglobulin_TED"/>
</dbReference>
<keyword evidence="3" id="KW-1015">Disulfide bond</keyword>
<keyword evidence="5" id="KW-1133">Transmembrane helix</keyword>
<feature type="chain" id="PRO_5044250432" description="CD109 molecule" evidence="6">
    <location>
        <begin position="20"/>
        <end position="1146"/>
    </location>
</feature>
<evidence type="ECO:0000256" key="4">
    <source>
        <dbReference type="ARBA" id="ARBA00023180"/>
    </source>
</evidence>
<dbReference type="Ensembl" id="ENSELUT00000090443.1">
    <property type="protein sequence ID" value="ENSELUP00000087681.1"/>
    <property type="gene ID" value="ENSELUG00000039935.1"/>
</dbReference>
<dbReference type="SUPFAM" id="SSF49410">
    <property type="entry name" value="Alpha-macroglobulin receptor domain"/>
    <property type="match status" value="1"/>
</dbReference>
<dbReference type="Gene3D" id="1.50.10.20">
    <property type="match status" value="1"/>
</dbReference>
<organism evidence="10 11">
    <name type="scientific">Esox lucius</name>
    <name type="common">Northern pike</name>
    <dbReference type="NCBI Taxonomy" id="8010"/>
    <lineage>
        <taxon>Eukaryota</taxon>
        <taxon>Metazoa</taxon>
        <taxon>Chordata</taxon>
        <taxon>Craniata</taxon>
        <taxon>Vertebrata</taxon>
        <taxon>Euteleostomi</taxon>
        <taxon>Actinopterygii</taxon>
        <taxon>Neopterygii</taxon>
        <taxon>Teleostei</taxon>
        <taxon>Protacanthopterygii</taxon>
        <taxon>Esociformes</taxon>
        <taxon>Esocidae</taxon>
        <taxon>Esox</taxon>
    </lineage>
</organism>
<feature type="transmembrane region" description="Helical" evidence="5">
    <location>
        <begin position="1096"/>
        <end position="1116"/>
    </location>
</feature>
<protein>
    <recommendedName>
        <fullName evidence="12">CD109 molecule</fullName>
    </recommendedName>
</protein>
<feature type="domain" description="Alpha-2-macroglobulin" evidence="8">
    <location>
        <begin position="398"/>
        <end position="483"/>
    </location>
</feature>
<dbReference type="Proteomes" id="UP000265140">
    <property type="component" value="Chromosome 15"/>
</dbReference>
<dbReference type="PANTHER" id="PTHR11412:SF136">
    <property type="entry name" value="CD109 ANTIGEN"/>
    <property type="match status" value="1"/>
</dbReference>
<dbReference type="GeneTree" id="ENSGT00940000155926"/>
<sequence>WLNTLCVCLLIMPATYLISAPSLLRLGTPTSLAVTILSNNTLVMNSMKQYSVVFLFKFPNSSVDQRYSLTLIVKGIQEGRLLFTNATALNFNPESFTTFIQTDKHNYRPGDTVRMRVLSVQPDGKPHSGKLSLSVIQDPTGNLTLRWVSLASYLGVVSRDFHLPPTAPKGTWTISVTVDVGFTVILHCHYDQNNPRRHVVLDISDISSFTSHLVFPCRSCLIYICIQYSSNVKIYFPVFYQGLIINKTVDVHLTENTYRLEFYDVPHVLKPSLHFSTNVTSMGQVVAAGMATSSHFDLIPAVSWRPEACIIVYCVQHGEVINDAMDVFIKPDGVLKNQVSLSWSSKKVRPGEEVSLTVHVLEPGSLVGIMVVSAEDEDIDGDIAEGEVGDPDNNWTSSPASETTLLGSRSLHMPVPDSITSWRAVAFVMSENLGLGLTLKPQMVFDFSLSLDIPECITRGEQLVLEVNLFNHLEQDLEVIVWVAENQSFQGAVGDNDLFSTVIARTVTLKSKCGAATLFPIRPLVYGEIMMTVKAQAGQVSEEIVRRVLVKPEGKEQWFSETLFLEVPPSTRNLSRQLHFSFPQEVLPGSQRAHITVVGDVLGLSIAGLGSLVQMPHGSGEQNMIHFAPAVYVLQHLAQFNQSNEGIRGRALSLMMEGYQKELSFQRDDGSFSAFGDRDKSGSTWLTAFVLRCFLQAQSFMEIDQSVVTRALGWLVQQQRSYGEFVEVGTLINTELQGGLDGPVSLTAYVLMTLLEDKIYMVRKTFLEDRVASGVSSNYSLCLVAYALSLANSRVADKVLTELMRRADFRGDSMFVEVTDSWQPRAADIEMAAYVLLALNQQARIEEGFDLMKWLSQQRNHLGGYGSTQATVVALKALSVYAALSGAHAIDLEIEVSTSASPKLSHFIINSSNHLVNQNKEVEHLPKVGRGFALFQVLYSGIHIDEDESFSLDVKVIDDENDLDHIMLSVCTRIAQTGMVLLEVGVLSGFTLAPNAVAVGDLIKKIVNASGKVILYLYSVKVCIKFPMIRVFKVSRVQDAVVQVYDYYEPRRRAVRSYNSKVMQELNLCAFCGRDCGLCRHEVLIGGSSTSSRQNSTIYCLGFVLVVIIALLLSAYCRNQYQKRASGLGGFCFYFQKRISMYKNVN</sequence>
<proteinExistence type="predicted"/>
<keyword evidence="5" id="KW-0812">Transmembrane</keyword>
<dbReference type="Pfam" id="PF07678">
    <property type="entry name" value="TED_complement"/>
    <property type="match status" value="1"/>
</dbReference>
<evidence type="ECO:0000259" key="7">
    <source>
        <dbReference type="SMART" id="SM01359"/>
    </source>
</evidence>
<keyword evidence="1 6" id="KW-0732">Signal</keyword>
<dbReference type="InterPro" id="IPR002890">
    <property type="entry name" value="MG2"/>
</dbReference>
<reference evidence="10" key="2">
    <citation type="submission" date="2025-08" db="UniProtKB">
        <authorList>
            <consortium name="Ensembl"/>
        </authorList>
    </citation>
    <scope>IDENTIFICATION</scope>
</reference>
<evidence type="ECO:0000313" key="10">
    <source>
        <dbReference type="Ensembl" id="ENSELUP00000087681.1"/>
    </source>
</evidence>
<name>A0AAY5KG06_ESOLU</name>
<evidence type="ECO:0000259" key="9">
    <source>
        <dbReference type="SMART" id="SM01361"/>
    </source>
</evidence>
<dbReference type="GO" id="GO:0004866">
    <property type="term" value="F:endopeptidase inhibitor activity"/>
    <property type="evidence" value="ECO:0007669"/>
    <property type="project" value="InterPro"/>
</dbReference>
<dbReference type="SMART" id="SM01419">
    <property type="entry name" value="Thiol-ester_cl"/>
    <property type="match status" value="1"/>
</dbReference>
<evidence type="ECO:0000256" key="5">
    <source>
        <dbReference type="SAM" id="Phobius"/>
    </source>
</evidence>
<dbReference type="InterPro" id="IPR041813">
    <property type="entry name" value="A2M_TED"/>
</dbReference>
<dbReference type="Gene3D" id="2.60.40.10">
    <property type="entry name" value="Immunoglobulins"/>
    <property type="match status" value="1"/>
</dbReference>
<dbReference type="PANTHER" id="PTHR11412">
    <property type="entry name" value="MACROGLOBULIN / COMPLEMENT"/>
    <property type="match status" value="1"/>
</dbReference>
<reference evidence="10 11" key="1">
    <citation type="submission" date="2020-02" db="EMBL/GenBank/DDBJ databases">
        <title>Esox lucius (northern pike) genome, fEsoLuc1, primary haplotype.</title>
        <authorList>
            <person name="Myers G."/>
            <person name="Karagic N."/>
            <person name="Meyer A."/>
            <person name="Pippel M."/>
            <person name="Reichard M."/>
            <person name="Winkler S."/>
            <person name="Tracey A."/>
            <person name="Sims Y."/>
            <person name="Howe K."/>
            <person name="Rhie A."/>
            <person name="Formenti G."/>
            <person name="Durbin R."/>
            <person name="Fedrigo O."/>
            <person name="Jarvis E.D."/>
        </authorList>
    </citation>
    <scope>NUCLEOTIDE SEQUENCE [LARGE SCALE GENOMIC DNA]</scope>
</reference>
<evidence type="ECO:0000256" key="6">
    <source>
        <dbReference type="SAM" id="SignalP"/>
    </source>
</evidence>
<dbReference type="GO" id="GO:0005615">
    <property type="term" value="C:extracellular space"/>
    <property type="evidence" value="ECO:0007669"/>
    <property type="project" value="InterPro"/>
</dbReference>
<dbReference type="InterPro" id="IPR011625">
    <property type="entry name" value="A2M_N_BRD"/>
</dbReference>
<keyword evidence="11" id="KW-1185">Reference proteome</keyword>
<evidence type="ECO:0000313" key="11">
    <source>
        <dbReference type="Proteomes" id="UP000265140"/>
    </source>
</evidence>
<dbReference type="SMART" id="SM01360">
    <property type="entry name" value="A2M"/>
    <property type="match status" value="1"/>
</dbReference>
<dbReference type="InterPro" id="IPR001599">
    <property type="entry name" value="Macroglobln_a2"/>
</dbReference>
<dbReference type="InterPro" id="IPR009048">
    <property type="entry name" value="A-macroglobulin_rcpt-bd"/>
</dbReference>
<evidence type="ECO:0000256" key="3">
    <source>
        <dbReference type="ARBA" id="ARBA00023157"/>
    </source>
</evidence>
<dbReference type="AlphaFoldDB" id="A0AAY5KG06"/>
<feature type="signal peptide" evidence="6">
    <location>
        <begin position="1"/>
        <end position="19"/>
    </location>
</feature>
<gene>
    <name evidence="10" type="primary">CD109</name>
</gene>
<dbReference type="InterPro" id="IPR036595">
    <property type="entry name" value="A-macroglobulin_rcpt-bd_sf"/>
</dbReference>
<keyword evidence="4" id="KW-0325">Glycoprotein</keyword>
<keyword evidence="2" id="KW-0882">Thioester bond</keyword>
<dbReference type="Gene3D" id="2.60.40.1930">
    <property type="match status" value="1"/>
</dbReference>
<dbReference type="Gene3D" id="2.20.130.20">
    <property type="match status" value="1"/>
</dbReference>
<dbReference type="Pfam" id="PF00207">
    <property type="entry name" value="A2M"/>
    <property type="match status" value="1"/>
</dbReference>
<dbReference type="SUPFAM" id="SSF48239">
    <property type="entry name" value="Terpenoid cyclases/Protein prenyltransferases"/>
    <property type="match status" value="1"/>
</dbReference>